<evidence type="ECO:0000313" key="1">
    <source>
        <dbReference type="EMBL" id="BDE04999.1"/>
    </source>
</evidence>
<reference evidence="1 2" key="1">
    <citation type="journal article" date="2022" name="ISME Commun">
        <title>Vulcanimicrobium alpinus gen. nov. sp. nov., the first cultivated representative of the candidate phylum 'Eremiobacterota', is a metabolically versatile aerobic anoxygenic phototroph.</title>
        <authorList>
            <person name="Yabe S."/>
            <person name="Muto K."/>
            <person name="Abe K."/>
            <person name="Yokota A."/>
            <person name="Staudigel H."/>
            <person name="Tebo B.M."/>
        </authorList>
    </citation>
    <scope>NUCLEOTIDE SEQUENCE [LARGE SCALE GENOMIC DNA]</scope>
    <source>
        <strain evidence="1 2">WC8-2</strain>
    </source>
</reference>
<sequence>MFENLLNQAQSLLGSASPQQVADATRDHVADADPGQLADHLTQGAQGMNGSQLAALGTSLLGALSAHGHDEATAQDAGVDTNAAKSGDQQNVVALIQHAQQNPGALRDAAVSFVQQNPQVLQQLPGLLQGVLSRL</sequence>
<dbReference type="KEGG" id="vab:WPS_02750"/>
<gene>
    <name evidence="1" type="ORF">WPS_02750</name>
</gene>
<proteinExistence type="predicted"/>
<name>A0AAN1XSN8_UNVUL</name>
<dbReference type="RefSeq" id="WP_317996071.1">
    <property type="nucleotide sequence ID" value="NZ_AP025523.1"/>
</dbReference>
<dbReference type="EMBL" id="AP025523">
    <property type="protein sequence ID" value="BDE04999.1"/>
    <property type="molecule type" value="Genomic_DNA"/>
</dbReference>
<dbReference type="Proteomes" id="UP001317532">
    <property type="component" value="Chromosome"/>
</dbReference>
<dbReference type="AlphaFoldDB" id="A0AAN1XSN8"/>
<protein>
    <submittedName>
        <fullName evidence="1">Uncharacterized protein</fullName>
    </submittedName>
</protein>
<accession>A0AAN1XSN8</accession>
<evidence type="ECO:0000313" key="2">
    <source>
        <dbReference type="Proteomes" id="UP001317532"/>
    </source>
</evidence>
<keyword evidence="2" id="KW-1185">Reference proteome</keyword>
<organism evidence="1 2">
    <name type="scientific">Vulcanimicrobium alpinum</name>
    <dbReference type="NCBI Taxonomy" id="3016050"/>
    <lineage>
        <taxon>Bacteria</taxon>
        <taxon>Bacillati</taxon>
        <taxon>Vulcanimicrobiota</taxon>
        <taxon>Vulcanimicrobiia</taxon>
        <taxon>Vulcanimicrobiales</taxon>
        <taxon>Vulcanimicrobiaceae</taxon>
        <taxon>Vulcanimicrobium</taxon>
    </lineage>
</organism>